<reference evidence="1 2" key="1">
    <citation type="submission" date="2013-01" db="EMBL/GenBank/DDBJ databases">
        <authorList>
            <person name="Harkins D.M."/>
            <person name="Durkin A.S."/>
            <person name="Brinkac L.M."/>
            <person name="Haft D.H."/>
            <person name="Selengut J.D."/>
            <person name="Sanka R."/>
            <person name="DePew J."/>
            <person name="Purushe J."/>
            <person name="Galloway R.L."/>
            <person name="Vinetz J.M."/>
            <person name="Sutton G.G."/>
            <person name="Nierman W.C."/>
            <person name="Fouts D.E."/>
        </authorList>
    </citation>
    <scope>NUCLEOTIDE SEQUENCE [LARGE SCALE GENOMIC DNA]</scope>
    <source>
        <strain evidence="1 2">Sponselee CDC</strain>
    </source>
</reference>
<comment type="caution">
    <text evidence="1">The sequence shown here is derived from an EMBL/GenBank/DDBJ whole genome shotgun (WGS) entry which is preliminary data.</text>
</comment>
<evidence type="ECO:0000313" key="1">
    <source>
        <dbReference type="EMBL" id="EMJ85207.1"/>
    </source>
</evidence>
<gene>
    <name evidence="1" type="ORF">LEP1GSC016_0572</name>
</gene>
<dbReference type="AlphaFoldDB" id="M6BZN8"/>
<evidence type="ECO:0000313" key="2">
    <source>
        <dbReference type="Proteomes" id="UP000011873"/>
    </source>
</evidence>
<dbReference type="Proteomes" id="UP000011873">
    <property type="component" value="Unassembled WGS sequence"/>
</dbReference>
<accession>M6BZN8</accession>
<name>M6BZN8_LEPBO</name>
<organism evidence="1 2">
    <name type="scientific">Leptospira borgpetersenii serovar Hardjo-bovis str. Sponselee</name>
    <dbReference type="NCBI Taxonomy" id="1303729"/>
    <lineage>
        <taxon>Bacteria</taxon>
        <taxon>Pseudomonadati</taxon>
        <taxon>Spirochaetota</taxon>
        <taxon>Spirochaetia</taxon>
        <taxon>Leptospirales</taxon>
        <taxon>Leptospiraceae</taxon>
        <taxon>Leptospira</taxon>
    </lineage>
</organism>
<proteinExistence type="predicted"/>
<dbReference type="EMBL" id="ANMU01000002">
    <property type="protein sequence ID" value="EMJ85207.1"/>
    <property type="molecule type" value="Genomic_DNA"/>
</dbReference>
<protein>
    <submittedName>
        <fullName evidence="1">Uncharacterized protein</fullName>
    </submittedName>
</protein>
<sequence length="49" mass="5906">MMQVHKVSKLLGKAMSNPQNFREILKYKAHPRHIQRPIFEPTERIFIFV</sequence>